<comment type="caution">
    <text evidence="1">The sequence shown here is derived from an EMBL/GenBank/DDBJ whole genome shotgun (WGS) entry which is preliminary data.</text>
</comment>
<sequence length="100" mass="10453">MTTPTWNAGTGGDHDVGFAADARRLSVDNGHAVVNGPFAFATCLRETGYADSAIELRNLQPGDALCVRTNGHRLALVTIVSASEQAVEFGATAWDPPVPS</sequence>
<keyword evidence="2" id="KW-1185">Reference proteome</keyword>
<gene>
    <name evidence="1" type="ORF">RM445_22785</name>
</gene>
<reference evidence="2" key="1">
    <citation type="submission" date="2023-07" db="EMBL/GenBank/DDBJ databases">
        <title>30 novel species of actinomycetes from the DSMZ collection.</title>
        <authorList>
            <person name="Nouioui I."/>
        </authorList>
    </citation>
    <scope>NUCLEOTIDE SEQUENCE [LARGE SCALE GENOMIC DNA]</scope>
    <source>
        <strain evidence="2">DSM 45834</strain>
    </source>
</reference>
<name>A0ABU2NEG9_9PSEU</name>
<dbReference type="EMBL" id="JAVREJ010000018">
    <property type="protein sequence ID" value="MDT0352356.1"/>
    <property type="molecule type" value="Genomic_DNA"/>
</dbReference>
<evidence type="ECO:0000313" key="1">
    <source>
        <dbReference type="EMBL" id="MDT0352356.1"/>
    </source>
</evidence>
<protein>
    <recommendedName>
        <fullName evidence="3">Hedgehog/Intein (Hint) domain-containing protein</fullName>
    </recommendedName>
</protein>
<evidence type="ECO:0000313" key="2">
    <source>
        <dbReference type="Proteomes" id="UP001183202"/>
    </source>
</evidence>
<organism evidence="1 2">
    <name type="scientific">Pseudonocardia charpentierae</name>
    <dbReference type="NCBI Taxonomy" id="3075545"/>
    <lineage>
        <taxon>Bacteria</taxon>
        <taxon>Bacillati</taxon>
        <taxon>Actinomycetota</taxon>
        <taxon>Actinomycetes</taxon>
        <taxon>Pseudonocardiales</taxon>
        <taxon>Pseudonocardiaceae</taxon>
        <taxon>Pseudonocardia</taxon>
    </lineage>
</organism>
<dbReference type="Proteomes" id="UP001183202">
    <property type="component" value="Unassembled WGS sequence"/>
</dbReference>
<dbReference type="RefSeq" id="WP_311558862.1">
    <property type="nucleotide sequence ID" value="NZ_JAVREJ010000018.1"/>
</dbReference>
<evidence type="ECO:0008006" key="3">
    <source>
        <dbReference type="Google" id="ProtNLM"/>
    </source>
</evidence>
<accession>A0ABU2NEG9</accession>
<proteinExistence type="predicted"/>